<dbReference type="AlphaFoldDB" id="A0A975P563"/>
<dbReference type="GO" id="GO:0006605">
    <property type="term" value="P:protein targeting"/>
    <property type="evidence" value="ECO:0007669"/>
    <property type="project" value="InterPro"/>
</dbReference>
<feature type="transmembrane region" description="Helical" evidence="7">
    <location>
        <begin position="138"/>
        <end position="164"/>
    </location>
</feature>
<keyword evidence="5 7" id="KW-1133">Transmembrane helix</keyword>
<dbReference type="RefSeq" id="WP_215505768.1">
    <property type="nucleotide sequence ID" value="NZ_CP076361.1"/>
</dbReference>
<keyword evidence="6 7" id="KW-0472">Membrane</keyword>
<evidence type="ECO:0000256" key="7">
    <source>
        <dbReference type="SAM" id="Phobius"/>
    </source>
</evidence>
<comment type="similarity">
    <text evidence="2">Belongs to the FliR/MopE/SpaR family.</text>
</comment>
<gene>
    <name evidence="8" type="ORF">KM031_10070</name>
</gene>
<proteinExistence type="inferred from homology"/>
<dbReference type="PRINTS" id="PR00953">
    <property type="entry name" value="TYPE3IMRPROT"/>
</dbReference>
<reference evidence="8" key="1">
    <citation type="submission" date="2021-06" db="EMBL/GenBank/DDBJ databases">
        <title>Direct submission.</title>
        <authorList>
            <person name="Lee C.-S."/>
            <person name="Jin L."/>
        </authorList>
    </citation>
    <scope>NUCLEOTIDE SEQUENCE</scope>
    <source>
        <strain evidence="8">Con5</strain>
    </source>
</reference>
<name>A0A975P563_9RHOB</name>
<protein>
    <submittedName>
        <fullName evidence="8">Flagellar biosynthetic protein FliR</fullName>
    </submittedName>
</protein>
<keyword evidence="8" id="KW-0282">Flagellum</keyword>
<evidence type="ECO:0000313" key="9">
    <source>
        <dbReference type="Proteomes" id="UP000679352"/>
    </source>
</evidence>
<feature type="transmembrane region" description="Helical" evidence="7">
    <location>
        <begin position="184"/>
        <end position="206"/>
    </location>
</feature>
<feature type="transmembrane region" description="Helical" evidence="7">
    <location>
        <begin position="71"/>
        <end position="97"/>
    </location>
</feature>
<dbReference type="KEGG" id="gfu:KM031_10070"/>
<keyword evidence="8" id="KW-0966">Cell projection</keyword>
<evidence type="ECO:0000256" key="5">
    <source>
        <dbReference type="ARBA" id="ARBA00022989"/>
    </source>
</evidence>
<organism evidence="8 9">
    <name type="scientific">Gemmobacter fulvus</name>
    <dbReference type="NCBI Taxonomy" id="2840474"/>
    <lineage>
        <taxon>Bacteria</taxon>
        <taxon>Pseudomonadati</taxon>
        <taxon>Pseudomonadota</taxon>
        <taxon>Alphaproteobacteria</taxon>
        <taxon>Rhodobacterales</taxon>
        <taxon>Paracoccaceae</taxon>
        <taxon>Gemmobacter</taxon>
    </lineage>
</organism>
<feature type="transmembrane region" description="Helical" evidence="7">
    <location>
        <begin position="48"/>
        <end position="65"/>
    </location>
</feature>
<comment type="subcellular location">
    <subcellularLocation>
        <location evidence="1">Cell membrane</location>
        <topology evidence="1">Multi-pass membrane protein</topology>
    </subcellularLocation>
</comment>
<evidence type="ECO:0000256" key="1">
    <source>
        <dbReference type="ARBA" id="ARBA00004651"/>
    </source>
</evidence>
<evidence type="ECO:0000256" key="3">
    <source>
        <dbReference type="ARBA" id="ARBA00022475"/>
    </source>
</evidence>
<feature type="transmembrane region" description="Helical" evidence="7">
    <location>
        <begin position="20"/>
        <end position="39"/>
    </location>
</feature>
<dbReference type="Pfam" id="PF01311">
    <property type="entry name" value="Bac_export_1"/>
    <property type="match status" value="1"/>
</dbReference>
<keyword evidence="8" id="KW-0969">Cilium</keyword>
<evidence type="ECO:0000256" key="2">
    <source>
        <dbReference type="ARBA" id="ARBA00009772"/>
    </source>
</evidence>
<dbReference type="PANTHER" id="PTHR30065:SF8">
    <property type="entry name" value="FLAGELLAR BIOSYNTHETIC PROTEIN FLIR"/>
    <property type="match status" value="1"/>
</dbReference>
<dbReference type="Proteomes" id="UP000679352">
    <property type="component" value="Chromosome"/>
</dbReference>
<dbReference type="EMBL" id="CP076361">
    <property type="protein sequence ID" value="QWK89218.1"/>
    <property type="molecule type" value="Genomic_DNA"/>
</dbReference>
<keyword evidence="4 7" id="KW-0812">Transmembrane</keyword>
<evidence type="ECO:0000256" key="6">
    <source>
        <dbReference type="ARBA" id="ARBA00023136"/>
    </source>
</evidence>
<dbReference type="GO" id="GO:0005886">
    <property type="term" value="C:plasma membrane"/>
    <property type="evidence" value="ECO:0007669"/>
    <property type="project" value="UniProtKB-SubCell"/>
</dbReference>
<sequence length="263" mass="26888">MTDLMALLTQLSGAAEPVLLAYLHVFMRVAAAVALLPAFGEHTVPQRVKLAIALAFTAITGPAVLDRVPVAAGLAMAPLVIEAVIGCFLGLGLRFFVFALQIAGTIIAQSTSLAQLLGGAGAGAGAEPQPVIGNILTLAALALAVSAGLHVQAAELLILSYQMLPPGQMLHAPDVAQWGLHQVTRAFGLALSLAAPFVIGSLLYNVALGIINRAMPQLMVAFIGAPALTWGGLVLFAVAAPLILSVWLAAFAVFVADPLTVAP</sequence>
<keyword evidence="9" id="KW-1185">Reference proteome</keyword>
<accession>A0A975P563</accession>
<dbReference type="PANTHER" id="PTHR30065">
    <property type="entry name" value="FLAGELLAR BIOSYNTHETIC PROTEIN FLIR"/>
    <property type="match status" value="1"/>
</dbReference>
<dbReference type="InterPro" id="IPR002010">
    <property type="entry name" value="T3SS_IM_R"/>
</dbReference>
<keyword evidence="3" id="KW-1003">Cell membrane</keyword>
<evidence type="ECO:0000256" key="4">
    <source>
        <dbReference type="ARBA" id="ARBA00022692"/>
    </source>
</evidence>
<evidence type="ECO:0000313" key="8">
    <source>
        <dbReference type="EMBL" id="QWK89218.1"/>
    </source>
</evidence>